<organism evidence="3 4">
    <name type="scientific">Cloeon dipterum</name>
    <dbReference type="NCBI Taxonomy" id="197152"/>
    <lineage>
        <taxon>Eukaryota</taxon>
        <taxon>Metazoa</taxon>
        <taxon>Ecdysozoa</taxon>
        <taxon>Arthropoda</taxon>
        <taxon>Hexapoda</taxon>
        <taxon>Insecta</taxon>
        <taxon>Pterygota</taxon>
        <taxon>Palaeoptera</taxon>
        <taxon>Ephemeroptera</taxon>
        <taxon>Pisciforma</taxon>
        <taxon>Baetidae</taxon>
        <taxon>Cloeon</taxon>
    </lineage>
</organism>
<comment type="caution">
    <text evidence="3">The sequence shown here is derived from an EMBL/GenBank/DDBJ whole genome shotgun (WGS) entry which is preliminary data.</text>
</comment>
<evidence type="ECO:0000313" key="4">
    <source>
        <dbReference type="Proteomes" id="UP000494165"/>
    </source>
</evidence>
<protein>
    <recommendedName>
        <fullName evidence="5">SEFIR domain-containing protein</fullName>
    </recommendedName>
</protein>
<sequence>MKLCYNLGTSLAFLFSALAAQNDLFRGGNKVETVTVSKHDSCFQVVQKYNASELEISENGTRKIFLQWPTHVRCDLGYAEAIIYFNEHAKTPSVCSSSARSEFYPYLLRNYLIQEYSSGRNDSEDMTFIVAKQGCFFAEIVFTNYSTSERTIFTSRPVFVHTQVPKDKSINLRSLVSSDDKLYLDMILLMVAVGVVILCVAYRASCRLYKFIFKGSEEEERLPAILTLVKQNTIKRQKSLKVLLLYARQEEELMNLVQELREHLQRSLACEVKQFNFIYSKGLKNKNFKVVDIYHKDYEHRLNAFGFEFVEDFLHSDSCFNVHHEVKIVMIHTDWGLKIYEAHMTKCKIQYKEPKYIDSYYNEALKILIQAENVDYQKIYHIGFEDYPLKKPLSRPKFNCNPMYYYPKEFELFVQAIKRRPDEKIQEESTNDDLQIAETPC</sequence>
<reference evidence="3 4" key="1">
    <citation type="submission" date="2020-04" db="EMBL/GenBank/DDBJ databases">
        <authorList>
            <person name="Alioto T."/>
            <person name="Alioto T."/>
            <person name="Gomez Garrido J."/>
        </authorList>
    </citation>
    <scope>NUCLEOTIDE SEQUENCE [LARGE SCALE GENOMIC DNA]</scope>
</reference>
<feature type="chain" id="PRO_5035750306" description="SEFIR domain-containing protein" evidence="2">
    <location>
        <begin position="20"/>
        <end position="441"/>
    </location>
</feature>
<feature type="transmembrane region" description="Helical" evidence="1">
    <location>
        <begin position="182"/>
        <end position="204"/>
    </location>
</feature>
<evidence type="ECO:0000313" key="3">
    <source>
        <dbReference type="EMBL" id="CAB3368395.1"/>
    </source>
</evidence>
<evidence type="ECO:0000256" key="2">
    <source>
        <dbReference type="SAM" id="SignalP"/>
    </source>
</evidence>
<gene>
    <name evidence="3" type="ORF">CLODIP_2_CD06816</name>
</gene>
<evidence type="ECO:0008006" key="5">
    <source>
        <dbReference type="Google" id="ProtNLM"/>
    </source>
</evidence>
<keyword evidence="1" id="KW-1133">Transmembrane helix</keyword>
<feature type="signal peptide" evidence="2">
    <location>
        <begin position="1"/>
        <end position="19"/>
    </location>
</feature>
<name>A0A8S1CSW5_9INSE</name>
<proteinExistence type="predicted"/>
<accession>A0A8S1CSW5</accession>
<dbReference type="AlphaFoldDB" id="A0A8S1CSW5"/>
<keyword evidence="2" id="KW-0732">Signal</keyword>
<keyword evidence="1" id="KW-0472">Membrane</keyword>
<dbReference type="EMBL" id="CADEPI010000037">
    <property type="protein sequence ID" value="CAB3368395.1"/>
    <property type="molecule type" value="Genomic_DNA"/>
</dbReference>
<evidence type="ECO:0000256" key="1">
    <source>
        <dbReference type="SAM" id="Phobius"/>
    </source>
</evidence>
<keyword evidence="4" id="KW-1185">Reference proteome</keyword>
<dbReference type="Proteomes" id="UP000494165">
    <property type="component" value="Unassembled WGS sequence"/>
</dbReference>
<keyword evidence="1" id="KW-0812">Transmembrane</keyword>